<evidence type="ECO:0000259" key="1">
    <source>
        <dbReference type="Pfam" id="PF02214"/>
    </source>
</evidence>
<reference evidence="2 3" key="1">
    <citation type="submission" date="2023-08" db="EMBL/GenBank/DDBJ databases">
        <title>A Necator americanus chromosomal reference genome.</title>
        <authorList>
            <person name="Ilik V."/>
            <person name="Petrzelkova K.J."/>
            <person name="Pardy F."/>
            <person name="Fuh T."/>
            <person name="Niatou-Singa F.S."/>
            <person name="Gouil Q."/>
            <person name="Baker L."/>
            <person name="Ritchie M.E."/>
            <person name="Jex A.R."/>
            <person name="Gazzola D."/>
            <person name="Li H."/>
            <person name="Toshio Fujiwara R."/>
            <person name="Zhan B."/>
            <person name="Aroian R.V."/>
            <person name="Pafco B."/>
            <person name="Schwarz E.M."/>
        </authorList>
    </citation>
    <scope>NUCLEOTIDE SEQUENCE [LARGE SCALE GENOMIC DNA]</scope>
    <source>
        <strain evidence="2 3">Aroian</strain>
        <tissue evidence="2">Whole animal</tissue>
    </source>
</reference>
<dbReference type="InterPro" id="IPR045068">
    <property type="entry name" value="BACURD1-3"/>
</dbReference>
<accession>A0ABR1CBI7</accession>
<gene>
    <name evidence="2" type="primary">Necator_chrII.g5982</name>
    <name evidence="2" type="ORF">RB195_018189</name>
</gene>
<dbReference type="Pfam" id="PF02214">
    <property type="entry name" value="BTB_2"/>
    <property type="match status" value="1"/>
</dbReference>
<dbReference type="InterPro" id="IPR011333">
    <property type="entry name" value="SKP1/BTB/POZ_sf"/>
</dbReference>
<feature type="domain" description="Potassium channel tetramerisation-type BTB" evidence="1">
    <location>
        <begin position="14"/>
        <end position="93"/>
    </location>
</feature>
<evidence type="ECO:0000313" key="2">
    <source>
        <dbReference type="EMBL" id="KAK6734853.1"/>
    </source>
</evidence>
<proteinExistence type="predicted"/>
<comment type="caution">
    <text evidence="2">The sequence shown here is derived from an EMBL/GenBank/DDBJ whole genome shotgun (WGS) entry which is preliminary data.</text>
</comment>
<name>A0ABR1CBI7_NECAM</name>
<evidence type="ECO:0000313" key="3">
    <source>
        <dbReference type="Proteomes" id="UP001303046"/>
    </source>
</evidence>
<keyword evidence="3" id="KW-1185">Reference proteome</keyword>
<dbReference type="Gene3D" id="3.30.710.10">
    <property type="entry name" value="Potassium Channel Kv1.1, Chain A"/>
    <property type="match status" value="1"/>
</dbReference>
<protein>
    <recommendedName>
        <fullName evidence="1">Potassium channel tetramerisation-type BTB domain-containing protein</fullName>
    </recommendedName>
</protein>
<dbReference type="EMBL" id="JAVFWL010000002">
    <property type="protein sequence ID" value="KAK6734853.1"/>
    <property type="molecule type" value="Genomic_DNA"/>
</dbReference>
<dbReference type="PANTHER" id="PTHR11145">
    <property type="entry name" value="BTB/POZ DOMAIN-CONTAINING ADAPTER FOR CUL3-MEDIATED RHOA DEGRADATION PROTEIN FAMILY MEMBER"/>
    <property type="match status" value="1"/>
</dbReference>
<dbReference type="SUPFAM" id="SSF54695">
    <property type="entry name" value="POZ domain"/>
    <property type="match status" value="1"/>
</dbReference>
<dbReference type="Proteomes" id="UP001303046">
    <property type="component" value="Unassembled WGS sequence"/>
</dbReference>
<dbReference type="PANTHER" id="PTHR11145:SF12">
    <property type="entry name" value="BTB DOMAIN-CONTAINING PROTEIN"/>
    <property type="match status" value="1"/>
</dbReference>
<organism evidence="2 3">
    <name type="scientific">Necator americanus</name>
    <name type="common">Human hookworm</name>
    <dbReference type="NCBI Taxonomy" id="51031"/>
    <lineage>
        <taxon>Eukaryota</taxon>
        <taxon>Metazoa</taxon>
        <taxon>Ecdysozoa</taxon>
        <taxon>Nematoda</taxon>
        <taxon>Chromadorea</taxon>
        <taxon>Rhabditida</taxon>
        <taxon>Rhabditina</taxon>
        <taxon>Rhabditomorpha</taxon>
        <taxon>Strongyloidea</taxon>
        <taxon>Ancylostomatidae</taxon>
        <taxon>Bunostominae</taxon>
        <taxon>Necator</taxon>
    </lineage>
</organism>
<dbReference type="InterPro" id="IPR003131">
    <property type="entry name" value="T1-type_BTB"/>
</dbReference>
<sequence length="298" mass="34728">MEGPSSSSPSGDRVRLNVGGKIFETTISTLTKIQGTVLSTIVAERWRGEGELFIDRDPTHFSKILNYLRDGDEFSAPLDRDACEELRREAQFMDNQEGSIGQRQFRAIERAAAVEPLTSALNQARQLFYNLIGLAELCSPQVLNVGDEVQWKREAVGLYWRPFVRYMVDDSLTLPFIYDRNNHTLAKCIGCEEYQDPKCSYLFDIRYEDWEPMKHHMLLMRGEITQLMGEQCCIISWDNGQQIHLPRSAHETKTRRIGVITESLIRAQQIMYFIPCCINRRYEKINKCPRMWEMWRKD</sequence>